<feature type="transmembrane region" description="Helical" evidence="1">
    <location>
        <begin position="177"/>
        <end position="196"/>
    </location>
</feature>
<feature type="transmembrane region" description="Helical" evidence="1">
    <location>
        <begin position="64"/>
        <end position="88"/>
    </location>
</feature>
<organism evidence="2 3">
    <name type="scientific">Tychonema bourrellyi FEM_GT703</name>
    <dbReference type="NCBI Taxonomy" id="2040638"/>
    <lineage>
        <taxon>Bacteria</taxon>
        <taxon>Bacillati</taxon>
        <taxon>Cyanobacteriota</taxon>
        <taxon>Cyanophyceae</taxon>
        <taxon>Oscillatoriophycideae</taxon>
        <taxon>Oscillatoriales</taxon>
        <taxon>Microcoleaceae</taxon>
        <taxon>Tychonema</taxon>
    </lineage>
</organism>
<dbReference type="EMBL" id="NXIB02000007">
    <property type="protein sequence ID" value="PHX57025.1"/>
    <property type="molecule type" value="Genomic_DNA"/>
</dbReference>
<dbReference type="RefSeq" id="WP_096830942.1">
    <property type="nucleotide sequence ID" value="NZ_NXIB02000007.1"/>
</dbReference>
<keyword evidence="1" id="KW-0812">Transmembrane</keyword>
<dbReference type="PANTHER" id="PTHR36716:SF2">
    <property type="entry name" value="F3H9.20 PROTEIN"/>
    <property type="match status" value="1"/>
</dbReference>
<dbReference type="PANTHER" id="PTHR36716">
    <property type="entry name" value="F3H9.20 PROTEIN"/>
    <property type="match status" value="1"/>
</dbReference>
<evidence type="ECO:0000256" key="1">
    <source>
        <dbReference type="SAM" id="Phobius"/>
    </source>
</evidence>
<keyword evidence="1" id="KW-1133">Transmembrane helix</keyword>
<gene>
    <name evidence="2" type="ORF">CP500_002220</name>
</gene>
<name>A0A2G4F5M6_9CYAN</name>
<reference evidence="2" key="1">
    <citation type="submission" date="2017-10" db="EMBL/GenBank/DDBJ databases">
        <title>Draft genome sequence of the planktic cyanobacteria Tychonema bourrellyi isolated from alpine lentic freshwater.</title>
        <authorList>
            <person name="Tett A."/>
            <person name="Armanini F."/>
            <person name="Asnicar F."/>
            <person name="Boscaini A."/>
            <person name="Pasolli E."/>
            <person name="Zolfo M."/>
            <person name="Donati C."/>
            <person name="Salmaso N."/>
            <person name="Segata N."/>
        </authorList>
    </citation>
    <scope>NUCLEOTIDE SEQUENCE</scope>
    <source>
        <strain evidence="2">FEM_GT703</strain>
    </source>
</reference>
<dbReference type="AlphaFoldDB" id="A0A2G4F5M6"/>
<dbReference type="Pfam" id="PF10063">
    <property type="entry name" value="DUF2301"/>
    <property type="match status" value="1"/>
</dbReference>
<comment type="caution">
    <text evidence="2">The sequence shown here is derived from an EMBL/GenBank/DDBJ whole genome shotgun (WGS) entry which is preliminary data.</text>
</comment>
<dbReference type="Proteomes" id="UP000226442">
    <property type="component" value="Unassembled WGS sequence"/>
</dbReference>
<sequence>MQLLKSPDESPVYQGQFGEFTITQSDRTGVIIYRTGLGVAAACFAIGTTLVLQQGDNPTAIQAITPIFACFWIALGVSLATIHIYMIALHRLLQLFWAIGGAAALFVTIQSTEPLALAVYEHPATLWGIGFLFAALNGIYFKEAFCFNRLETKFLTPGVPLLILGHIWGFFTLENKQLLLASWAVLFIIFAVRKLFQPIPQDIGDKSVFEYIKNQ</sequence>
<dbReference type="OrthoDB" id="458254at2"/>
<evidence type="ECO:0000313" key="3">
    <source>
        <dbReference type="Proteomes" id="UP000226442"/>
    </source>
</evidence>
<proteinExistence type="predicted"/>
<feature type="transmembrane region" description="Helical" evidence="1">
    <location>
        <begin position="95"/>
        <end position="112"/>
    </location>
</feature>
<feature type="transmembrane region" description="Helical" evidence="1">
    <location>
        <begin position="154"/>
        <end position="171"/>
    </location>
</feature>
<keyword evidence="3" id="KW-1185">Reference proteome</keyword>
<evidence type="ECO:0008006" key="4">
    <source>
        <dbReference type="Google" id="ProtNLM"/>
    </source>
</evidence>
<protein>
    <recommendedName>
        <fullName evidence="4">DUF2301 domain-containing membrane protein</fullName>
    </recommendedName>
</protein>
<accession>A0A2G4F5M6</accession>
<feature type="transmembrane region" description="Helical" evidence="1">
    <location>
        <begin position="124"/>
        <end position="142"/>
    </location>
</feature>
<feature type="transmembrane region" description="Helical" evidence="1">
    <location>
        <begin position="31"/>
        <end position="52"/>
    </location>
</feature>
<evidence type="ECO:0000313" key="2">
    <source>
        <dbReference type="EMBL" id="PHX57025.1"/>
    </source>
</evidence>
<dbReference type="InterPro" id="IPR019275">
    <property type="entry name" value="DUF2301"/>
</dbReference>
<keyword evidence="1" id="KW-0472">Membrane</keyword>